<feature type="domain" description="Glycosyl hydrolase family 95 N-terminal" evidence="1">
    <location>
        <begin position="13"/>
        <end position="264"/>
    </location>
</feature>
<organism evidence="4 5">
    <name type="scientific">Paenibacillus prosopidis</name>
    <dbReference type="NCBI Taxonomy" id="630520"/>
    <lineage>
        <taxon>Bacteria</taxon>
        <taxon>Bacillati</taxon>
        <taxon>Bacillota</taxon>
        <taxon>Bacilli</taxon>
        <taxon>Bacillales</taxon>
        <taxon>Paenibacillaceae</taxon>
        <taxon>Paenibacillus</taxon>
    </lineage>
</organism>
<dbReference type="EMBL" id="QPJD01000004">
    <property type="protein sequence ID" value="RCW49408.1"/>
    <property type="molecule type" value="Genomic_DNA"/>
</dbReference>
<protein>
    <submittedName>
        <fullName evidence="4">Alpha-L-fucosidase 2</fullName>
    </submittedName>
</protein>
<dbReference type="RefSeq" id="WP_114379329.1">
    <property type="nucleotide sequence ID" value="NZ_QPJD01000004.1"/>
</dbReference>
<keyword evidence="5" id="KW-1185">Reference proteome</keyword>
<evidence type="ECO:0000259" key="3">
    <source>
        <dbReference type="Pfam" id="PF22124"/>
    </source>
</evidence>
<dbReference type="GO" id="GO:0004560">
    <property type="term" value="F:alpha-L-fucosidase activity"/>
    <property type="evidence" value="ECO:0007669"/>
    <property type="project" value="InterPro"/>
</dbReference>
<evidence type="ECO:0000313" key="5">
    <source>
        <dbReference type="Proteomes" id="UP000252415"/>
    </source>
</evidence>
<dbReference type="InterPro" id="IPR027414">
    <property type="entry name" value="GH95_N_dom"/>
</dbReference>
<dbReference type="PANTHER" id="PTHR31084:SF0">
    <property type="entry name" value="ALPHA-L-FUCOSIDASE 2"/>
    <property type="match status" value="1"/>
</dbReference>
<dbReference type="PANTHER" id="PTHR31084">
    <property type="entry name" value="ALPHA-L-FUCOSIDASE 2"/>
    <property type="match status" value="1"/>
</dbReference>
<dbReference type="InterPro" id="IPR012341">
    <property type="entry name" value="6hp_glycosidase-like_sf"/>
</dbReference>
<dbReference type="SUPFAM" id="SSF48208">
    <property type="entry name" value="Six-hairpin glycosidases"/>
    <property type="match status" value="1"/>
</dbReference>
<proteinExistence type="predicted"/>
<dbReference type="Pfam" id="PF21307">
    <property type="entry name" value="Glyco_hydro_95_C"/>
    <property type="match status" value="1"/>
</dbReference>
<dbReference type="Pfam" id="PF22124">
    <property type="entry name" value="Glyco_hydro_95_cat"/>
    <property type="match status" value="1"/>
</dbReference>
<dbReference type="AlphaFoldDB" id="A0A368W2N0"/>
<dbReference type="GO" id="GO:0005975">
    <property type="term" value="P:carbohydrate metabolic process"/>
    <property type="evidence" value="ECO:0007669"/>
    <property type="project" value="InterPro"/>
</dbReference>
<dbReference type="Pfam" id="PF14498">
    <property type="entry name" value="Glyco_hyd_65N_2"/>
    <property type="match status" value="1"/>
</dbReference>
<accession>A0A368W2N0</accession>
<dbReference type="InterPro" id="IPR049053">
    <property type="entry name" value="AFCA-like_C"/>
</dbReference>
<dbReference type="InterPro" id="IPR016518">
    <property type="entry name" value="Alpha-L-fucosidase"/>
</dbReference>
<dbReference type="InterPro" id="IPR008928">
    <property type="entry name" value="6-hairpin_glycosidase_sf"/>
</dbReference>
<dbReference type="FunFam" id="1.50.10.10:FF:000028">
    <property type="entry name" value="Alpha-L-fucosidase 2"/>
    <property type="match status" value="1"/>
</dbReference>
<dbReference type="OrthoDB" id="9802600at2"/>
<feature type="domain" description="Glycosyl hydrolase family 95 catalytic" evidence="3">
    <location>
        <begin position="292"/>
        <end position="696"/>
    </location>
</feature>
<name>A0A368W2N0_9BACL</name>
<dbReference type="Gene3D" id="1.50.10.10">
    <property type="match status" value="1"/>
</dbReference>
<sequence>MEKWAEKEHPWTLWYKQPASRWEEALPIGNGRMGGMVFGGIDKERIQLNEDTLWSGFPRDTNNYEALRYLKRTRELIAQKRFVEAEQLVQSKMLGTNVEAYQPMGDLFVEQHFDQKVAQAANYNRQLDIDAGVASTSFQIGNTVYSREVFVSAVDQVLCMRYDAEGDQFLSLTASLYSSVQFELSSENGSVIVLDGRCPSHVADNYMGDHPKAVQYEADRGVTFQARLHVKVDGGAASVSSDNQIDVRGARSVTFMLSAATSFVRFDSQPKKSKEELREQNCRVQDSASAYGYDQLRERHMEDHRGMFRRVQIDLGQTPNGLLPTDERLDAYKIGGQDPQLEALYFQYGRYLLMASSRPGTQPANLQGIWNDRVQPPWNSDYTTNINTQMNYWPAEIGNLSECHEPLIQMIEELSQTGARTAAIHYNSQGWVAHHNVDLWRTSTPTAGHPSWAFWPLGGVWLTQHLWEHYLYNPNVDFLREKAYPLMRGAALFCLDWLKENKEGLLMTSPSTSPENKFLTPEGEASSVAESSAMDITLIRELFDHCMEAARLLDIDEPLVERIAAAIRKLPPLQISPNGLLQEWHEHFEEQEPGHRHVSHLYGLYPGTTINNDETPELVEAGRLSLESRINNGGGHTGWSCAWLINLYARLQDSESAYRFIHTLLARSTHPNLFDDHPPFQIDGNFGGTAGIAELLLQSHLDGIVLLPALPAAWPSGYVKGIKARGGFIVDIEWQAGQLITARIQSTHGALCSLRHASAIVVQTPDGTIIDASKPFETKVNEWYTVLPAILKER</sequence>
<reference evidence="4 5" key="1">
    <citation type="submission" date="2018-07" db="EMBL/GenBank/DDBJ databases">
        <title>Genomic Encyclopedia of Type Strains, Phase III (KMG-III): the genomes of soil and plant-associated and newly described type strains.</title>
        <authorList>
            <person name="Whitman W."/>
        </authorList>
    </citation>
    <scope>NUCLEOTIDE SEQUENCE [LARGE SCALE GENOMIC DNA]</scope>
    <source>
        <strain evidence="4 5">CECT 7506</strain>
    </source>
</reference>
<dbReference type="Proteomes" id="UP000252415">
    <property type="component" value="Unassembled WGS sequence"/>
</dbReference>
<evidence type="ECO:0000259" key="2">
    <source>
        <dbReference type="Pfam" id="PF21307"/>
    </source>
</evidence>
<gene>
    <name evidence="4" type="ORF">DFP97_10466</name>
</gene>
<dbReference type="InterPro" id="IPR054363">
    <property type="entry name" value="GH95_cat"/>
</dbReference>
<evidence type="ECO:0000259" key="1">
    <source>
        <dbReference type="Pfam" id="PF14498"/>
    </source>
</evidence>
<comment type="caution">
    <text evidence="4">The sequence shown here is derived from an EMBL/GenBank/DDBJ whole genome shotgun (WGS) entry which is preliminary data.</text>
</comment>
<dbReference type="PIRSF" id="PIRSF007663">
    <property type="entry name" value="UCP007663"/>
    <property type="match status" value="1"/>
</dbReference>
<feature type="domain" description="Alpha fucosidase A-like C-terminal" evidence="2">
    <location>
        <begin position="698"/>
        <end position="782"/>
    </location>
</feature>
<evidence type="ECO:0000313" key="4">
    <source>
        <dbReference type="EMBL" id="RCW49408.1"/>
    </source>
</evidence>